<dbReference type="InterPro" id="IPR012347">
    <property type="entry name" value="Ferritin-like"/>
</dbReference>
<dbReference type="Proteomes" id="UP000642829">
    <property type="component" value="Unassembled WGS sequence"/>
</dbReference>
<keyword evidence="3" id="KW-1185">Reference proteome</keyword>
<reference evidence="2" key="2">
    <citation type="submission" date="2020-09" db="EMBL/GenBank/DDBJ databases">
        <authorList>
            <person name="Sun Q."/>
            <person name="Kim S."/>
        </authorList>
    </citation>
    <scope>NUCLEOTIDE SEQUENCE</scope>
    <source>
        <strain evidence="2">KCTC 12870</strain>
    </source>
</reference>
<dbReference type="NCBIfam" id="TIGR02284">
    <property type="entry name" value="PA2169 family four-helix-bundle protein"/>
    <property type="match status" value="1"/>
</dbReference>
<evidence type="ECO:0000259" key="1">
    <source>
        <dbReference type="Pfam" id="PF09537"/>
    </source>
</evidence>
<reference evidence="2" key="1">
    <citation type="journal article" date="2014" name="Int. J. Syst. Evol. Microbiol.">
        <title>Complete genome sequence of Corynebacterium casei LMG S-19264T (=DSM 44701T), isolated from a smear-ripened cheese.</title>
        <authorList>
            <consortium name="US DOE Joint Genome Institute (JGI-PGF)"/>
            <person name="Walter F."/>
            <person name="Albersmeier A."/>
            <person name="Kalinowski J."/>
            <person name="Ruckert C."/>
        </authorList>
    </citation>
    <scope>NUCLEOTIDE SEQUENCE</scope>
    <source>
        <strain evidence="2">KCTC 12870</strain>
    </source>
</reference>
<dbReference type="InterPro" id="IPR011971">
    <property type="entry name" value="CHP02284"/>
</dbReference>
<dbReference type="Gene3D" id="1.20.1260.10">
    <property type="match status" value="1"/>
</dbReference>
<evidence type="ECO:0000313" key="3">
    <source>
        <dbReference type="Proteomes" id="UP000642829"/>
    </source>
</evidence>
<name>A0A8J3D7B7_9BACT</name>
<dbReference type="Pfam" id="PF09537">
    <property type="entry name" value="DUF2383"/>
    <property type="match status" value="1"/>
</dbReference>
<comment type="caution">
    <text evidence="2">The sequence shown here is derived from an EMBL/GenBank/DDBJ whole genome shotgun (WGS) entry which is preliminary data.</text>
</comment>
<gene>
    <name evidence="2" type="ORF">GCM10007047_04240</name>
</gene>
<protein>
    <recommendedName>
        <fullName evidence="1">DUF2383 domain-containing protein</fullName>
    </recommendedName>
</protein>
<proteinExistence type="predicted"/>
<dbReference type="InterPro" id="IPR019052">
    <property type="entry name" value="DUF2383"/>
</dbReference>
<evidence type="ECO:0000313" key="2">
    <source>
        <dbReference type="EMBL" id="GHB92310.1"/>
    </source>
</evidence>
<feature type="domain" description="DUF2383" evidence="1">
    <location>
        <begin position="9"/>
        <end position="118"/>
    </location>
</feature>
<sequence>MSNLKSKLANNLSSINEYCNDSVKGFEEAADSIQDTNARLAANFKVRANERRVFSERLSERLLCIGEDREDGGSLSGAIHRGILKLKEAFTSDDVSAVINECIRGEEGLRDEVDEALNSKADPETTSVLLDLKQHVSVSIGDLNLLKQ</sequence>
<organism evidence="2 3">
    <name type="scientific">Cerasicoccus arenae</name>
    <dbReference type="NCBI Taxonomy" id="424488"/>
    <lineage>
        <taxon>Bacteria</taxon>
        <taxon>Pseudomonadati</taxon>
        <taxon>Verrucomicrobiota</taxon>
        <taxon>Opitutia</taxon>
        <taxon>Puniceicoccales</taxon>
        <taxon>Cerasicoccaceae</taxon>
        <taxon>Cerasicoccus</taxon>
    </lineage>
</organism>
<accession>A0A8J3D7B7</accession>
<dbReference type="RefSeq" id="WP_189511387.1">
    <property type="nucleotide sequence ID" value="NZ_BMXG01000002.1"/>
</dbReference>
<dbReference type="EMBL" id="BMXG01000002">
    <property type="protein sequence ID" value="GHB92310.1"/>
    <property type="molecule type" value="Genomic_DNA"/>
</dbReference>
<dbReference type="AlphaFoldDB" id="A0A8J3D7B7"/>